<dbReference type="InterPro" id="IPR011735">
    <property type="entry name" value="WlaTC/HtrL_glycosyltransf"/>
</dbReference>
<comment type="caution">
    <text evidence="1">The sequence shown here is derived from an EMBL/GenBank/DDBJ whole genome shotgun (WGS) entry which is preliminary data.</text>
</comment>
<gene>
    <name evidence="1" type="ORF">FSP39_022236</name>
</gene>
<accession>A0AA88YFJ6</accession>
<protein>
    <submittedName>
        <fullName evidence="1">Uncharacterized protein</fullName>
    </submittedName>
</protein>
<sequence>MTSLILFHSHTYVKILFLKNAPEFTEPEGSRRSMTIVSAFFDMGTFKKGTEEKKRNSSIYIEWSRPYRYMNNPMVIFTDNEHFKQEMLKIRENHLSRTMVVLIPKNLLWSYKLIPWIEKIIRTPGYPEYHPNTVLPEYSSAMFAKTELVAYVAEKNFFNTDYFCWIDIGYYRNILDRRKPFWLEVPNSFDRKRVALTGVYKIDLENTPVRDVFLRKMDWLAGGLQVTTSDVAVRFNKQFQDSLVRYLSMGYVNSDQQVIFSMCTRPERTKYPLDVELQLFYQTPSTKSNIDPGNWFHLGYLMYKENVD</sequence>
<name>A0AA88YFJ6_PINIB</name>
<dbReference type="EMBL" id="VSWD01000006">
    <property type="protein sequence ID" value="KAK3100590.1"/>
    <property type="molecule type" value="Genomic_DNA"/>
</dbReference>
<dbReference type="Proteomes" id="UP001186944">
    <property type="component" value="Unassembled WGS sequence"/>
</dbReference>
<dbReference type="AlphaFoldDB" id="A0AA88YFJ6"/>
<organism evidence="1 2">
    <name type="scientific">Pinctada imbricata</name>
    <name type="common">Atlantic pearl-oyster</name>
    <name type="synonym">Pinctada martensii</name>
    <dbReference type="NCBI Taxonomy" id="66713"/>
    <lineage>
        <taxon>Eukaryota</taxon>
        <taxon>Metazoa</taxon>
        <taxon>Spiralia</taxon>
        <taxon>Lophotrochozoa</taxon>
        <taxon>Mollusca</taxon>
        <taxon>Bivalvia</taxon>
        <taxon>Autobranchia</taxon>
        <taxon>Pteriomorphia</taxon>
        <taxon>Pterioida</taxon>
        <taxon>Pterioidea</taxon>
        <taxon>Pteriidae</taxon>
        <taxon>Pinctada</taxon>
    </lineage>
</organism>
<dbReference type="Pfam" id="PF09612">
    <property type="entry name" value="HtrL_YibB"/>
    <property type="match status" value="1"/>
</dbReference>
<proteinExistence type="predicted"/>
<reference evidence="1" key="1">
    <citation type="submission" date="2019-08" db="EMBL/GenBank/DDBJ databases">
        <title>The improved chromosome-level genome for the pearl oyster Pinctada fucata martensii using PacBio sequencing and Hi-C.</title>
        <authorList>
            <person name="Zheng Z."/>
        </authorList>
    </citation>
    <scope>NUCLEOTIDE SEQUENCE</scope>
    <source>
        <strain evidence="1">ZZ-2019</strain>
        <tissue evidence="1">Adductor muscle</tissue>
    </source>
</reference>
<evidence type="ECO:0000313" key="2">
    <source>
        <dbReference type="Proteomes" id="UP001186944"/>
    </source>
</evidence>
<evidence type="ECO:0000313" key="1">
    <source>
        <dbReference type="EMBL" id="KAK3100590.1"/>
    </source>
</evidence>
<keyword evidence="2" id="KW-1185">Reference proteome</keyword>